<accession>A0A1J3DBV2</accession>
<reference evidence="1" key="1">
    <citation type="submission" date="2016-07" db="EMBL/GenBank/DDBJ databases">
        <title>De novo transcriptome assembly of four accessions of the metal hyperaccumulator plant Noccaea caerulescens.</title>
        <authorList>
            <person name="Blande D."/>
            <person name="Halimaa P."/>
            <person name="Tervahauta A.I."/>
            <person name="Aarts M.G."/>
            <person name="Karenlampi S.O."/>
        </authorList>
    </citation>
    <scope>NUCLEOTIDE SEQUENCE</scope>
</reference>
<dbReference type="AlphaFoldDB" id="A0A1J3DBV2"/>
<evidence type="ECO:0000313" key="1">
    <source>
        <dbReference type="EMBL" id="JAU16398.1"/>
    </source>
</evidence>
<organism evidence="1">
    <name type="scientific">Noccaea caerulescens</name>
    <name type="common">Alpine penny-cress</name>
    <name type="synonym">Thlaspi caerulescens</name>
    <dbReference type="NCBI Taxonomy" id="107243"/>
    <lineage>
        <taxon>Eukaryota</taxon>
        <taxon>Viridiplantae</taxon>
        <taxon>Streptophyta</taxon>
        <taxon>Embryophyta</taxon>
        <taxon>Tracheophyta</taxon>
        <taxon>Spermatophyta</taxon>
        <taxon>Magnoliopsida</taxon>
        <taxon>eudicotyledons</taxon>
        <taxon>Gunneridae</taxon>
        <taxon>Pentapetalae</taxon>
        <taxon>rosids</taxon>
        <taxon>malvids</taxon>
        <taxon>Brassicales</taxon>
        <taxon>Brassicaceae</taxon>
        <taxon>Coluteocarpeae</taxon>
        <taxon>Noccaea</taxon>
    </lineage>
</organism>
<proteinExistence type="predicted"/>
<dbReference type="EMBL" id="GEVI01015922">
    <property type="protein sequence ID" value="JAU16398.1"/>
    <property type="molecule type" value="Transcribed_RNA"/>
</dbReference>
<protein>
    <submittedName>
        <fullName evidence="1">Putative F-box protein</fullName>
    </submittedName>
</protein>
<sequence length="85" mass="9779">MFHHPDFTKFFLTRSSGRPRLLFAVKGCNDWSFYSSPQRQNPYEKSSSTSLEVAAEFHTKFPPENMAVYRDSNGRPFSCGYDSVS</sequence>
<name>A0A1J3DBV2_NOCCA</name>
<gene>
    <name evidence="1" type="ORF">GA_TR9777_c16_g1_i1_g.31288</name>
</gene>